<dbReference type="EMBL" id="BSDC01000001">
    <property type="protein sequence ID" value="GLH65671.1"/>
    <property type="molecule type" value="Genomic_DNA"/>
</dbReference>
<dbReference type="InterPro" id="IPR050194">
    <property type="entry name" value="Glycosyltransferase_grp1"/>
</dbReference>
<dbReference type="Proteomes" id="UP001165044">
    <property type="component" value="Unassembled WGS sequence"/>
</dbReference>
<sequence length="381" mass="43706">MKILHLMLSCFYIDGYNYQENVLPRMNKEDGHSVRIIASTETYIDNQNLGYVAPRTYQNEDGIEVTRLPYRGGLPHAVMRKLRAYPGVYPHIEAFAPDVILFHGVPAYELLTVARYKKNHPSVKLYVDSHEDHHNSGTNALSKWVLHRGFYRSVITKVLPSIDKILYISEETKDFLIENYDIPSGMMEFYPLGGVIADESEVERRRQARRGELGLDGEDILFLHSGKLDPIKRTEALLEAFTAVDDARFRLVLIGTIGDEIRDKLDPMIQRDPRITFLGWKTSSELQEYLCACDLYVQPGGQSATMQNAMCASAPVMIFPHKSHKPYLDGNGFFVEGVEDMRRSFQEISREPGLLAPMRRRSRELAQDLLDYRKLAARLYR</sequence>
<dbReference type="PANTHER" id="PTHR45947">
    <property type="entry name" value="SULFOQUINOVOSYL TRANSFERASE SQD2"/>
    <property type="match status" value="1"/>
</dbReference>
<keyword evidence="3" id="KW-1185">Reference proteome</keyword>
<feature type="domain" description="Glycosyltransferase subfamily 4-like N-terminal" evidence="1">
    <location>
        <begin position="29"/>
        <end position="193"/>
    </location>
</feature>
<evidence type="ECO:0000313" key="2">
    <source>
        <dbReference type="EMBL" id="GLH65671.1"/>
    </source>
</evidence>
<gene>
    <name evidence="2" type="ORF">GETHED_00350</name>
</gene>
<protein>
    <recommendedName>
        <fullName evidence="1">Glycosyltransferase subfamily 4-like N-terminal domain-containing protein</fullName>
    </recommendedName>
</protein>
<organism evidence="2 3">
    <name type="scientific">Geothrix edaphica</name>
    <dbReference type="NCBI Taxonomy" id="2927976"/>
    <lineage>
        <taxon>Bacteria</taxon>
        <taxon>Pseudomonadati</taxon>
        <taxon>Acidobacteriota</taxon>
        <taxon>Holophagae</taxon>
        <taxon>Holophagales</taxon>
        <taxon>Holophagaceae</taxon>
        <taxon>Geothrix</taxon>
    </lineage>
</organism>
<dbReference type="Pfam" id="PF13579">
    <property type="entry name" value="Glyco_trans_4_4"/>
    <property type="match status" value="1"/>
</dbReference>
<comment type="caution">
    <text evidence="2">The sequence shown here is derived from an EMBL/GenBank/DDBJ whole genome shotgun (WGS) entry which is preliminary data.</text>
</comment>
<dbReference type="InterPro" id="IPR028098">
    <property type="entry name" value="Glyco_trans_4-like_N"/>
</dbReference>
<dbReference type="RefSeq" id="WP_285605761.1">
    <property type="nucleotide sequence ID" value="NZ_BSDC01000001.1"/>
</dbReference>
<dbReference type="PANTHER" id="PTHR45947:SF3">
    <property type="entry name" value="SULFOQUINOVOSYL TRANSFERASE SQD2"/>
    <property type="match status" value="1"/>
</dbReference>
<dbReference type="Gene3D" id="3.40.50.2000">
    <property type="entry name" value="Glycogen Phosphorylase B"/>
    <property type="match status" value="2"/>
</dbReference>
<accession>A0ABQ5PSY6</accession>
<evidence type="ECO:0000259" key="1">
    <source>
        <dbReference type="Pfam" id="PF13579"/>
    </source>
</evidence>
<dbReference type="CDD" id="cd03801">
    <property type="entry name" value="GT4_PimA-like"/>
    <property type="match status" value="1"/>
</dbReference>
<dbReference type="Pfam" id="PF13692">
    <property type="entry name" value="Glyco_trans_1_4"/>
    <property type="match status" value="1"/>
</dbReference>
<dbReference type="SUPFAM" id="SSF53756">
    <property type="entry name" value="UDP-Glycosyltransferase/glycogen phosphorylase"/>
    <property type="match status" value="1"/>
</dbReference>
<reference evidence="2" key="1">
    <citation type="journal article" date="2023" name="Antonie Van Leeuwenhoek">
        <title>Mesoterricola silvestris gen. nov., sp. nov., Mesoterricola sediminis sp. nov., Geothrix oryzae sp. nov., Geothrix edaphica sp. nov., Geothrix rubra sp. nov., and Geothrix limicola sp. nov., six novel members of Acidobacteriota isolated from soils.</title>
        <authorList>
            <person name="Itoh H."/>
            <person name="Sugisawa Y."/>
            <person name="Mise K."/>
            <person name="Xu Z."/>
            <person name="Kuniyasu M."/>
            <person name="Ushijima N."/>
            <person name="Kawano K."/>
            <person name="Kobayashi E."/>
            <person name="Shiratori Y."/>
            <person name="Masuda Y."/>
            <person name="Senoo K."/>
        </authorList>
    </citation>
    <scope>NUCLEOTIDE SEQUENCE</scope>
    <source>
        <strain evidence="2">Red802</strain>
    </source>
</reference>
<name>A0ABQ5PSY6_9BACT</name>
<evidence type="ECO:0000313" key="3">
    <source>
        <dbReference type="Proteomes" id="UP001165044"/>
    </source>
</evidence>
<proteinExistence type="predicted"/>